<organism evidence="1 2">
    <name type="scientific">Rhododendron molle</name>
    <name type="common">Chinese azalea</name>
    <name type="synonym">Azalea mollis</name>
    <dbReference type="NCBI Taxonomy" id="49168"/>
    <lineage>
        <taxon>Eukaryota</taxon>
        <taxon>Viridiplantae</taxon>
        <taxon>Streptophyta</taxon>
        <taxon>Embryophyta</taxon>
        <taxon>Tracheophyta</taxon>
        <taxon>Spermatophyta</taxon>
        <taxon>Magnoliopsida</taxon>
        <taxon>eudicotyledons</taxon>
        <taxon>Gunneridae</taxon>
        <taxon>Pentapetalae</taxon>
        <taxon>asterids</taxon>
        <taxon>Ericales</taxon>
        <taxon>Ericaceae</taxon>
        <taxon>Ericoideae</taxon>
        <taxon>Rhodoreae</taxon>
        <taxon>Rhododendron</taxon>
    </lineage>
</organism>
<protein>
    <submittedName>
        <fullName evidence="1">Uncharacterized protein</fullName>
    </submittedName>
</protein>
<proteinExistence type="predicted"/>
<gene>
    <name evidence="1" type="ORF">RHMOL_Rhmol10G0174300</name>
</gene>
<dbReference type="EMBL" id="CM046397">
    <property type="protein sequence ID" value="KAI8535440.1"/>
    <property type="molecule type" value="Genomic_DNA"/>
</dbReference>
<comment type="caution">
    <text evidence="1">The sequence shown here is derived from an EMBL/GenBank/DDBJ whole genome shotgun (WGS) entry which is preliminary data.</text>
</comment>
<name>A0ACC0M3L6_RHOML</name>
<reference evidence="1" key="1">
    <citation type="submission" date="2022-02" db="EMBL/GenBank/DDBJ databases">
        <title>Plant Genome Project.</title>
        <authorList>
            <person name="Zhang R.-G."/>
        </authorList>
    </citation>
    <scope>NUCLEOTIDE SEQUENCE</scope>
    <source>
        <strain evidence="1">AT1</strain>
    </source>
</reference>
<accession>A0ACC0M3L6</accession>
<keyword evidence="2" id="KW-1185">Reference proteome</keyword>
<dbReference type="Proteomes" id="UP001062846">
    <property type="component" value="Chromosome 10"/>
</dbReference>
<evidence type="ECO:0000313" key="1">
    <source>
        <dbReference type="EMBL" id="KAI8535440.1"/>
    </source>
</evidence>
<evidence type="ECO:0000313" key="2">
    <source>
        <dbReference type="Proteomes" id="UP001062846"/>
    </source>
</evidence>
<sequence>MLSDDSKADAVSVAAILQLFLTDLVAPISKIKIRELWQGFPSYDVYGLPIDSPVRRVFGLNCIELINLVEPAIKIAYAYFGSGEDGIYTLYY</sequence>